<feature type="transmembrane region" description="Helical" evidence="7">
    <location>
        <begin position="217"/>
        <end position="239"/>
    </location>
</feature>
<dbReference type="GO" id="GO:0044341">
    <property type="term" value="P:sodium-dependent phosphate transport"/>
    <property type="evidence" value="ECO:0007669"/>
    <property type="project" value="InterPro"/>
</dbReference>
<feature type="transmembrane region" description="Helical" evidence="7">
    <location>
        <begin position="259"/>
        <end position="284"/>
    </location>
</feature>
<dbReference type="OrthoDB" id="9763003at2"/>
<dbReference type="Pfam" id="PF01895">
    <property type="entry name" value="PhoU"/>
    <property type="match status" value="2"/>
</dbReference>
<organism evidence="9 10">
    <name type="scientific">Eubacterium ruminantium</name>
    <dbReference type="NCBI Taxonomy" id="42322"/>
    <lineage>
        <taxon>Bacteria</taxon>
        <taxon>Bacillati</taxon>
        <taxon>Bacillota</taxon>
        <taxon>Clostridia</taxon>
        <taxon>Eubacteriales</taxon>
        <taxon>Eubacteriaceae</taxon>
        <taxon>Eubacterium</taxon>
    </lineage>
</organism>
<dbReference type="NCBIfam" id="NF037997">
    <property type="entry name" value="Na_Pi_symport"/>
    <property type="match status" value="1"/>
</dbReference>
<feature type="domain" description="PhoU" evidence="8">
    <location>
        <begin position="363"/>
        <end position="447"/>
    </location>
</feature>
<dbReference type="RefSeq" id="WP_078788079.1">
    <property type="nucleotide sequence ID" value="NZ_FNHR01000017.1"/>
</dbReference>
<comment type="subcellular location">
    <subcellularLocation>
        <location evidence="1">Cell membrane</location>
        <topology evidence="1">Multi-pass membrane protein</topology>
    </subcellularLocation>
</comment>
<keyword evidence="3 7" id="KW-0812">Transmembrane</keyword>
<evidence type="ECO:0000313" key="10">
    <source>
        <dbReference type="Proteomes" id="UP000189857"/>
    </source>
</evidence>
<dbReference type="SUPFAM" id="SSF109755">
    <property type="entry name" value="PhoU-like"/>
    <property type="match status" value="1"/>
</dbReference>
<proteinExistence type="predicted"/>
<evidence type="ECO:0000256" key="1">
    <source>
        <dbReference type="ARBA" id="ARBA00004651"/>
    </source>
</evidence>
<reference evidence="9 10" key="1">
    <citation type="submission" date="2017-02" db="EMBL/GenBank/DDBJ databases">
        <authorList>
            <person name="Peterson S.W."/>
        </authorList>
    </citation>
    <scope>NUCLEOTIDE SEQUENCE [LARGE SCALE GENOMIC DNA]</scope>
    <source>
        <strain evidence="9 10">ATCC 17233</strain>
    </source>
</reference>
<feature type="transmembrane region" description="Helical" evidence="7">
    <location>
        <begin position="188"/>
        <end position="205"/>
    </location>
</feature>
<feature type="transmembrane region" description="Helical" evidence="7">
    <location>
        <begin position="122"/>
        <end position="143"/>
    </location>
</feature>
<evidence type="ECO:0000256" key="3">
    <source>
        <dbReference type="ARBA" id="ARBA00022692"/>
    </source>
</evidence>
<evidence type="ECO:0000256" key="6">
    <source>
        <dbReference type="SAM" id="MobiDB-lite"/>
    </source>
</evidence>
<feature type="region of interest" description="Disordered" evidence="6">
    <location>
        <begin position="606"/>
        <end position="716"/>
    </location>
</feature>
<feature type="transmembrane region" description="Helical" evidence="7">
    <location>
        <begin position="150"/>
        <end position="168"/>
    </location>
</feature>
<keyword evidence="10" id="KW-1185">Reference proteome</keyword>
<feature type="transmembrane region" description="Helical" evidence="7">
    <location>
        <begin position="92"/>
        <end position="110"/>
    </location>
</feature>
<accession>A0A1T4Q7G2</accession>
<evidence type="ECO:0000256" key="2">
    <source>
        <dbReference type="ARBA" id="ARBA00022475"/>
    </source>
</evidence>
<feature type="transmembrane region" description="Helical" evidence="7">
    <location>
        <begin position="56"/>
        <end position="80"/>
    </location>
</feature>
<keyword evidence="5 7" id="KW-0472">Membrane</keyword>
<evidence type="ECO:0000259" key="8">
    <source>
        <dbReference type="Pfam" id="PF01895"/>
    </source>
</evidence>
<dbReference type="InterPro" id="IPR038078">
    <property type="entry name" value="PhoU-like_sf"/>
</dbReference>
<dbReference type="InterPro" id="IPR026022">
    <property type="entry name" value="PhoU_dom"/>
</dbReference>
<dbReference type="GO" id="GO:0005436">
    <property type="term" value="F:sodium:phosphate symporter activity"/>
    <property type="evidence" value="ECO:0007669"/>
    <property type="project" value="InterPro"/>
</dbReference>
<keyword evidence="4 7" id="KW-1133">Transmembrane helix</keyword>
<dbReference type="Proteomes" id="UP000189857">
    <property type="component" value="Unassembled WGS sequence"/>
</dbReference>
<dbReference type="EMBL" id="FUXA01000017">
    <property type="protein sequence ID" value="SJZ99690.1"/>
    <property type="molecule type" value="Genomic_DNA"/>
</dbReference>
<protein>
    <submittedName>
        <fullName evidence="9">Phosphate:Na+ symporter</fullName>
    </submittedName>
</protein>
<feature type="compositionally biased region" description="Basic and acidic residues" evidence="6">
    <location>
        <begin position="606"/>
        <end position="620"/>
    </location>
</feature>
<dbReference type="GO" id="GO:0005886">
    <property type="term" value="C:plasma membrane"/>
    <property type="evidence" value="ECO:0007669"/>
    <property type="project" value="UniProtKB-SubCell"/>
</dbReference>
<keyword evidence="2" id="KW-1003">Cell membrane</keyword>
<dbReference type="PANTHER" id="PTHR10010:SF46">
    <property type="entry name" value="SODIUM-DEPENDENT PHOSPHATE TRANSPORT PROTEIN 2B"/>
    <property type="match status" value="1"/>
</dbReference>
<name>A0A1T4Q7G2_9FIRM</name>
<dbReference type="InterPro" id="IPR003841">
    <property type="entry name" value="Na/Pi_transpt"/>
</dbReference>
<dbReference type="Pfam" id="PF02690">
    <property type="entry name" value="Na_Pi_cotrans"/>
    <property type="match status" value="2"/>
</dbReference>
<feature type="domain" description="PhoU" evidence="8">
    <location>
        <begin position="470"/>
        <end position="549"/>
    </location>
</feature>
<dbReference type="Gene3D" id="1.20.58.220">
    <property type="entry name" value="Phosphate transport system protein phou homolog 2, domain 2"/>
    <property type="match status" value="1"/>
</dbReference>
<dbReference type="PANTHER" id="PTHR10010">
    <property type="entry name" value="SOLUTE CARRIER FAMILY 34 SODIUM PHOSPHATE , MEMBER 2-RELATED"/>
    <property type="match status" value="1"/>
</dbReference>
<gene>
    <name evidence="9" type="ORF">SAMN02745110_02287</name>
</gene>
<dbReference type="AlphaFoldDB" id="A0A1T4Q7G2"/>
<evidence type="ECO:0000256" key="5">
    <source>
        <dbReference type="ARBA" id="ARBA00023136"/>
    </source>
</evidence>
<feature type="compositionally biased region" description="Basic and acidic residues" evidence="6">
    <location>
        <begin position="633"/>
        <end position="648"/>
    </location>
</feature>
<evidence type="ECO:0000256" key="7">
    <source>
        <dbReference type="SAM" id="Phobius"/>
    </source>
</evidence>
<evidence type="ECO:0000256" key="4">
    <source>
        <dbReference type="ARBA" id="ARBA00022989"/>
    </source>
</evidence>
<sequence>MDIMSVLQLFGGLGLFLYGMSLMCSSIEKIAGSGLERALEKVTTGKSKFTGRLKGWGFGVGVTGIVQSSAAVTIMLSGFVNAGIMKLAQAMPVVFGTNVGSTVTAQILRLGDVSSDNILLQLIKPASFAPMLVGTGAFIMLFGKKKKPKQIAGIVVGLGLLFYGMTLMEKVFEPLRESSKFQSIFSSFSNPFFGFLAGLIITAIIQSSSASVGILQALSASGSITFAMTVPIIIGMNVGKCMPIVLSMLGSNKKARKVSFGYILFNLLGACILMAGIYSIYYTIGIPFFAKVVNRGDIATIHLLFNVITSMLMLIFTDKVVNAANKVVGEEEDAEQDKELAKLDDMLLNTPTIALEQCKSLMNKMGEAILWNYKTATKMIYSYDAEMFPQLEQNENFIDKCETALSSYVIRIDRKRLTDDDKLLVSEILNSISDFERMGDHCMSIAYVARDKNEGGFHFSPEGHREVDAMIAAVGYALDTVVDSFLNDDVNLAVRVEPLAESVKKLVEIIKSDHVDRLQDGHCSIEGGVYLFDLLNCFERIVSHSSNISLHVIKRIRDDRDFDEMHGHANDSFSEEYKALYRYYESKYVDPVLIPMTQEEREKLLKEGEERENAFRKKDEEIEITSAQSFTENEDKQSENDKEKPEKKHKDKGSKVRSKSDKSVKDISDDEKHDKNSQEKAEKSKIEKEKASKGKHDKNGTDKKNDGKSSGKKSKK</sequence>
<feature type="compositionally biased region" description="Basic and acidic residues" evidence="6">
    <location>
        <begin position="658"/>
        <end position="709"/>
    </location>
</feature>
<evidence type="ECO:0000313" key="9">
    <source>
        <dbReference type="EMBL" id="SJZ99690.1"/>
    </source>
</evidence>